<keyword evidence="4" id="KW-0831">Ubiquinone biosynthesis</keyword>
<gene>
    <name evidence="6" type="ORF">TM35_000063630</name>
</gene>
<proteinExistence type="inferred from homology"/>
<dbReference type="Proteomes" id="UP000192257">
    <property type="component" value="Unassembled WGS sequence"/>
</dbReference>
<dbReference type="GO" id="GO:0031314">
    <property type="term" value="C:extrinsic component of mitochondrial inner membrane"/>
    <property type="evidence" value="ECO:0007669"/>
    <property type="project" value="UniProtKB-UniRule"/>
</dbReference>
<comment type="subcellular location">
    <subcellularLocation>
        <location evidence="4">Mitochondrion inner membrane</location>
        <topology evidence="4">Peripheral membrane protein</topology>
        <orientation evidence="4">Matrix side</orientation>
    </subcellularLocation>
</comment>
<evidence type="ECO:0000256" key="5">
    <source>
        <dbReference type="SAM" id="MobiDB-lite"/>
    </source>
</evidence>
<dbReference type="RefSeq" id="XP_028885424.1">
    <property type="nucleotide sequence ID" value="XM_029023400.1"/>
</dbReference>
<feature type="compositionally biased region" description="Basic and acidic residues" evidence="5">
    <location>
        <begin position="290"/>
        <end position="302"/>
    </location>
</feature>
<name>A0A1X0P3H6_9TRYP</name>
<dbReference type="EC" id="2.1.1.201" evidence="4"/>
<dbReference type="EMBL" id="NBCO01000006">
    <property type="protein sequence ID" value="ORC91358.1"/>
    <property type="molecule type" value="Genomic_DNA"/>
</dbReference>
<feature type="binding site" evidence="4">
    <location>
        <position position="151"/>
    </location>
    <ligand>
        <name>S-adenosyl-L-methionine</name>
        <dbReference type="ChEBI" id="CHEBI:59789"/>
    </ligand>
</feature>
<keyword evidence="4" id="KW-0999">Mitochondrion inner membrane</keyword>
<dbReference type="GO" id="GO:0008425">
    <property type="term" value="F:2-methoxy-6-polyprenyl-1,4-benzoquinol methyltransferase activity"/>
    <property type="evidence" value="ECO:0007669"/>
    <property type="project" value="UniProtKB-UniRule"/>
</dbReference>
<dbReference type="PANTHER" id="PTHR43591">
    <property type="entry name" value="METHYLTRANSFERASE"/>
    <property type="match status" value="1"/>
</dbReference>
<comment type="caution">
    <text evidence="4">Lacks conserved residue(s) required for the propagation of feature annotation.</text>
</comment>
<keyword evidence="4" id="KW-0472">Membrane</keyword>
<dbReference type="InterPro" id="IPR023576">
    <property type="entry name" value="UbiE/COQ5_MeTrFase_CS"/>
</dbReference>
<dbReference type="NCBIfam" id="TIGR01934">
    <property type="entry name" value="MenG_MenH_UbiE"/>
    <property type="match status" value="1"/>
</dbReference>
<dbReference type="VEuPathDB" id="TriTrypDB:TM35_000063630"/>
<dbReference type="Pfam" id="PF01209">
    <property type="entry name" value="Ubie_methyltran"/>
    <property type="match status" value="1"/>
</dbReference>
<dbReference type="PANTHER" id="PTHR43591:SF24">
    <property type="entry name" value="2-METHOXY-6-POLYPRENYL-1,4-BENZOQUINOL METHYLASE, MITOCHONDRIAL"/>
    <property type="match status" value="1"/>
</dbReference>
<evidence type="ECO:0000256" key="1">
    <source>
        <dbReference type="ARBA" id="ARBA00022603"/>
    </source>
</evidence>
<dbReference type="STRING" id="67003.A0A1X0P3H6"/>
<comment type="similarity">
    <text evidence="4">Belongs to the class I-like SAM-binding methyltransferase superfamily. MenG/UbiE family.</text>
</comment>
<feature type="binding site" evidence="4">
    <location>
        <position position="107"/>
    </location>
    <ligand>
        <name>S-adenosyl-L-methionine</name>
        <dbReference type="ChEBI" id="CHEBI:59789"/>
    </ligand>
</feature>
<dbReference type="OrthoDB" id="6329284at2759"/>
<evidence type="ECO:0000313" key="7">
    <source>
        <dbReference type="Proteomes" id="UP000192257"/>
    </source>
</evidence>
<comment type="caution">
    <text evidence="6">The sequence shown here is derived from an EMBL/GenBank/DDBJ whole genome shotgun (WGS) entry which is preliminary data.</text>
</comment>
<dbReference type="CDD" id="cd02440">
    <property type="entry name" value="AdoMet_MTases"/>
    <property type="match status" value="1"/>
</dbReference>
<evidence type="ECO:0000256" key="4">
    <source>
        <dbReference type="HAMAP-Rule" id="MF_03191"/>
    </source>
</evidence>
<keyword evidence="2 4" id="KW-0808">Transferase</keyword>
<dbReference type="HAMAP" id="MF_01813">
    <property type="entry name" value="MenG_UbiE_methyltr"/>
    <property type="match status" value="1"/>
</dbReference>
<keyword evidence="1 4" id="KW-0489">Methyltransferase</keyword>
<accession>A0A1X0P3H6</accession>
<feature type="region of interest" description="Disordered" evidence="5">
    <location>
        <begin position="279"/>
        <end position="302"/>
    </location>
</feature>
<dbReference type="GeneID" id="39983180"/>
<comment type="catalytic activity">
    <reaction evidence="4">
        <text>a 2-methoxy-6-(all-trans-polyprenyl)benzene-1,4-diol + S-adenosyl-L-methionine = a 5-methoxy-2-methyl-3-(all-trans-polyprenyl)benzene-1,4-diol + S-adenosyl-L-homocysteine + H(+)</text>
        <dbReference type="Rhea" id="RHEA:28286"/>
        <dbReference type="Rhea" id="RHEA-COMP:10858"/>
        <dbReference type="Rhea" id="RHEA-COMP:10859"/>
        <dbReference type="ChEBI" id="CHEBI:15378"/>
        <dbReference type="ChEBI" id="CHEBI:57856"/>
        <dbReference type="ChEBI" id="CHEBI:59789"/>
        <dbReference type="ChEBI" id="CHEBI:84166"/>
        <dbReference type="ChEBI" id="CHEBI:84167"/>
        <dbReference type="EC" id="2.1.1.201"/>
    </reaction>
</comment>
<dbReference type="UniPathway" id="UPA00232"/>
<evidence type="ECO:0000256" key="3">
    <source>
        <dbReference type="ARBA" id="ARBA00022691"/>
    </source>
</evidence>
<organism evidence="6 7">
    <name type="scientific">Trypanosoma theileri</name>
    <dbReference type="NCBI Taxonomy" id="67003"/>
    <lineage>
        <taxon>Eukaryota</taxon>
        <taxon>Discoba</taxon>
        <taxon>Euglenozoa</taxon>
        <taxon>Kinetoplastea</taxon>
        <taxon>Metakinetoplastina</taxon>
        <taxon>Trypanosomatida</taxon>
        <taxon>Trypanosomatidae</taxon>
        <taxon>Trypanosoma</taxon>
    </lineage>
</organism>
<comment type="function">
    <text evidence="4">Methyltransferase required for the conversion of 2-polyprenyl-6-methoxy-1,4-benzoquinol (DDMQH2) to 2-polyprenyl-3-methyl-6-methoxy-1,4-benzoquinol (DMQH2).</text>
</comment>
<dbReference type="Gene3D" id="3.40.50.150">
    <property type="entry name" value="Vaccinia Virus protein VP39"/>
    <property type="match status" value="1"/>
</dbReference>
<dbReference type="InterPro" id="IPR029063">
    <property type="entry name" value="SAM-dependent_MTases_sf"/>
</dbReference>
<comment type="pathway">
    <text evidence="4">Cofactor biosynthesis; ubiquinone biosynthesis.</text>
</comment>
<protein>
    <recommendedName>
        <fullName evidence="4">2-methoxy-6-polyprenyl-1,4-benzoquinol methylase, mitochondrial</fullName>
        <ecNumber evidence="4">2.1.1.201</ecNumber>
    </recommendedName>
    <alternativeName>
        <fullName evidence="4">Ubiquinone biosynthesis methyltransferase COQ5</fullName>
    </alternativeName>
</protein>
<dbReference type="PROSITE" id="PS01184">
    <property type="entry name" value="UBIE_2"/>
    <property type="match status" value="1"/>
</dbReference>
<dbReference type="AlphaFoldDB" id="A0A1X0P3H6"/>
<keyword evidence="6" id="KW-0830">Ubiquinone</keyword>
<keyword evidence="7" id="KW-1185">Reference proteome</keyword>
<dbReference type="InterPro" id="IPR004033">
    <property type="entry name" value="UbiE/COQ5_MeTrFase"/>
</dbReference>
<reference evidence="6 7" key="1">
    <citation type="submission" date="2017-03" db="EMBL/GenBank/DDBJ databases">
        <title>An alternative strategy for trypanosome survival in the mammalian bloodstream revealed through genome and transcriptome analysis of the ubiquitous bovine parasite Trypanosoma (Megatrypanum) theileri.</title>
        <authorList>
            <person name="Kelly S."/>
            <person name="Ivens A."/>
            <person name="Mott A."/>
            <person name="O'Neill E."/>
            <person name="Emms D."/>
            <person name="Macleod O."/>
            <person name="Voorheis P."/>
            <person name="Matthews J."/>
            <person name="Matthews K."/>
            <person name="Carrington M."/>
        </authorList>
    </citation>
    <scope>NUCLEOTIDE SEQUENCE [LARGE SCALE GENOMIC DNA]</scope>
    <source>
        <strain evidence="6">Edinburgh</strain>
    </source>
</reference>
<evidence type="ECO:0000256" key="2">
    <source>
        <dbReference type="ARBA" id="ARBA00022679"/>
    </source>
</evidence>
<dbReference type="PROSITE" id="PS01183">
    <property type="entry name" value="UBIE_1"/>
    <property type="match status" value="1"/>
</dbReference>
<evidence type="ECO:0000313" key="6">
    <source>
        <dbReference type="EMBL" id="ORC91358.1"/>
    </source>
</evidence>
<keyword evidence="3 4" id="KW-0949">S-adenosyl-L-methionine</keyword>
<comment type="subunit">
    <text evidence="4">Component of a multi-subunit COQ enzyme complex.</text>
</comment>
<sequence>MLRSSSLCRNMGLGDAYVKKVFDKVASKYDMMNDVLSLGVHRVWKRHFVKECVRPRPGGKFLDVAGGTGDIAFRIMDEIRGVEKHFGLAPETTTTVSSHRTEITVLDINESMLREGEERAKREGYNGIHWIVGSGEELPFEDMQFDSYTVSFGIRNFSDRPKALREAYRVLKVGGVLNVLEFSKVNCPLLSVPYDVWSYGFIPQAGRMLADKESYQYLVDSIRAFPDQETFAEMIKEAGFGYVRYENLTGGIACIHTAVKIDAIKAKQPQDDVKEILKEKKEQEVEEEKEGSLAERGEPKPL</sequence>
<feature type="binding site" evidence="4">
    <location>
        <position position="68"/>
    </location>
    <ligand>
        <name>S-adenosyl-L-methionine</name>
        <dbReference type="ChEBI" id="CHEBI:59789"/>
    </ligand>
</feature>
<dbReference type="GO" id="GO:0032259">
    <property type="term" value="P:methylation"/>
    <property type="evidence" value="ECO:0007669"/>
    <property type="project" value="UniProtKB-KW"/>
</dbReference>
<dbReference type="PROSITE" id="PS51608">
    <property type="entry name" value="SAM_MT_UBIE"/>
    <property type="match status" value="1"/>
</dbReference>
<dbReference type="SUPFAM" id="SSF53335">
    <property type="entry name" value="S-adenosyl-L-methionine-dependent methyltransferases"/>
    <property type="match status" value="1"/>
</dbReference>
<keyword evidence="4" id="KW-0496">Mitochondrion</keyword>